<dbReference type="Gene3D" id="1.10.390.10">
    <property type="entry name" value="Neutral Protease Domain 2"/>
    <property type="match status" value="1"/>
</dbReference>
<dbReference type="RefSeq" id="WP_229815964.1">
    <property type="nucleotide sequence ID" value="NZ_BMUE01000003.1"/>
</dbReference>
<proteinExistence type="inferred from homology"/>
<dbReference type="EMBL" id="BMUE01000003">
    <property type="protein sequence ID" value="GGW42546.1"/>
    <property type="molecule type" value="Genomic_DNA"/>
</dbReference>
<dbReference type="Gene3D" id="3.10.170.10">
    <property type="match status" value="1"/>
</dbReference>
<dbReference type="InterPro" id="IPR050728">
    <property type="entry name" value="Zinc_Metalloprotease_M4"/>
</dbReference>
<dbReference type="InterPro" id="IPR011096">
    <property type="entry name" value="FTP_domain"/>
</dbReference>
<comment type="function">
    <text evidence="9">Extracellular zinc metalloprotease.</text>
</comment>
<dbReference type="EC" id="3.4.24.-" evidence="9"/>
<evidence type="ECO:0000256" key="8">
    <source>
        <dbReference type="PIRSR" id="PIRSR623612-1"/>
    </source>
</evidence>
<dbReference type="CDD" id="cd09597">
    <property type="entry name" value="M4_TLP"/>
    <property type="match status" value="1"/>
</dbReference>
<name>A0A918MNT1_9ACTN</name>
<dbReference type="Proteomes" id="UP000620224">
    <property type="component" value="Unassembled WGS sequence"/>
</dbReference>
<dbReference type="SUPFAM" id="SSF55486">
    <property type="entry name" value="Metalloproteases ('zincins'), catalytic domain"/>
    <property type="match status" value="1"/>
</dbReference>
<evidence type="ECO:0000313" key="13">
    <source>
        <dbReference type="EMBL" id="GGW42546.1"/>
    </source>
</evidence>
<dbReference type="Pfam" id="PF07504">
    <property type="entry name" value="FTP"/>
    <property type="match status" value="1"/>
</dbReference>
<feature type="chain" id="PRO_5038159271" description="Neutral metalloproteinase" evidence="9">
    <location>
        <begin position="29"/>
        <end position="539"/>
    </location>
</feature>
<evidence type="ECO:0000313" key="14">
    <source>
        <dbReference type="Proteomes" id="UP000620224"/>
    </source>
</evidence>
<dbReference type="PANTHER" id="PTHR33794">
    <property type="entry name" value="BACILLOLYSIN"/>
    <property type="match status" value="1"/>
</dbReference>
<dbReference type="Gene3D" id="3.10.450.490">
    <property type="match status" value="1"/>
</dbReference>
<evidence type="ECO:0000256" key="7">
    <source>
        <dbReference type="ARBA" id="ARBA00023049"/>
    </source>
</evidence>
<evidence type="ECO:0000256" key="9">
    <source>
        <dbReference type="RuleBase" id="RU366073"/>
    </source>
</evidence>
<gene>
    <name evidence="13" type="ORF">GCM10010503_18720</name>
</gene>
<dbReference type="GO" id="GO:0006508">
    <property type="term" value="P:proteolysis"/>
    <property type="evidence" value="ECO:0007669"/>
    <property type="project" value="UniProtKB-KW"/>
</dbReference>
<feature type="domain" description="Peptidase M4" evidence="10">
    <location>
        <begin position="210"/>
        <end position="365"/>
    </location>
</feature>
<evidence type="ECO:0000256" key="5">
    <source>
        <dbReference type="ARBA" id="ARBA00022801"/>
    </source>
</evidence>
<dbReference type="Pfam" id="PF01447">
    <property type="entry name" value="Peptidase_M4"/>
    <property type="match status" value="1"/>
</dbReference>
<evidence type="ECO:0000256" key="3">
    <source>
        <dbReference type="ARBA" id="ARBA00022723"/>
    </source>
</evidence>
<comment type="subcellular location">
    <subcellularLocation>
        <location evidence="9">Secreted</location>
    </subcellularLocation>
</comment>
<dbReference type="InterPro" id="IPR023612">
    <property type="entry name" value="Peptidase_M4"/>
</dbReference>
<evidence type="ECO:0000259" key="10">
    <source>
        <dbReference type="Pfam" id="PF01447"/>
    </source>
</evidence>
<reference evidence="13" key="2">
    <citation type="submission" date="2020-09" db="EMBL/GenBank/DDBJ databases">
        <authorList>
            <person name="Sun Q."/>
            <person name="Ohkuma M."/>
        </authorList>
    </citation>
    <scope>NUCLEOTIDE SEQUENCE</scope>
    <source>
        <strain evidence="13">JCM 4490</strain>
    </source>
</reference>
<dbReference type="InterPro" id="IPR013856">
    <property type="entry name" value="Peptidase_M4_domain"/>
</dbReference>
<feature type="domain" description="Peptidase M4 C-terminal" evidence="11">
    <location>
        <begin position="368"/>
        <end position="538"/>
    </location>
</feature>
<keyword evidence="14" id="KW-1185">Reference proteome</keyword>
<comment type="similarity">
    <text evidence="1 9">Belongs to the peptidase M4 family.</text>
</comment>
<evidence type="ECO:0000259" key="12">
    <source>
        <dbReference type="Pfam" id="PF07504"/>
    </source>
</evidence>
<keyword evidence="7 9" id="KW-0482">Metalloprotease</keyword>
<reference evidence="13" key="1">
    <citation type="journal article" date="2014" name="Int. J. Syst. Evol. Microbiol.">
        <title>Complete genome sequence of Corynebacterium casei LMG S-19264T (=DSM 44701T), isolated from a smear-ripened cheese.</title>
        <authorList>
            <consortium name="US DOE Joint Genome Institute (JGI-PGF)"/>
            <person name="Walter F."/>
            <person name="Albersmeier A."/>
            <person name="Kalinowski J."/>
            <person name="Ruckert C."/>
        </authorList>
    </citation>
    <scope>NUCLEOTIDE SEQUENCE</scope>
    <source>
        <strain evidence="13">JCM 4490</strain>
    </source>
</reference>
<dbReference type="GO" id="GO:0004222">
    <property type="term" value="F:metalloendopeptidase activity"/>
    <property type="evidence" value="ECO:0007669"/>
    <property type="project" value="UniProtKB-UniRule"/>
</dbReference>
<dbReference type="PRINTS" id="PR00730">
    <property type="entry name" value="THERMOLYSIN"/>
</dbReference>
<keyword evidence="5 9" id="KW-0378">Hydrolase</keyword>
<evidence type="ECO:0000259" key="11">
    <source>
        <dbReference type="Pfam" id="PF02868"/>
    </source>
</evidence>
<evidence type="ECO:0000256" key="6">
    <source>
        <dbReference type="ARBA" id="ARBA00022833"/>
    </source>
</evidence>
<feature type="active site" description="Proton donor" evidence="8">
    <location>
        <position position="441"/>
    </location>
</feature>
<dbReference type="InterPro" id="IPR027268">
    <property type="entry name" value="Peptidase_M4/M1_CTD_sf"/>
</dbReference>
<keyword evidence="4 9" id="KW-0732">Signal</keyword>
<accession>A0A918MNT1</accession>
<evidence type="ECO:0000256" key="1">
    <source>
        <dbReference type="ARBA" id="ARBA00009388"/>
    </source>
</evidence>
<dbReference type="GO" id="GO:0046872">
    <property type="term" value="F:metal ion binding"/>
    <property type="evidence" value="ECO:0007669"/>
    <property type="project" value="UniProtKB-UniRule"/>
</dbReference>
<dbReference type="GO" id="GO:0005576">
    <property type="term" value="C:extracellular region"/>
    <property type="evidence" value="ECO:0007669"/>
    <property type="project" value="UniProtKB-SubCell"/>
</dbReference>
<keyword evidence="9" id="KW-0964">Secreted</keyword>
<organism evidence="13 14">
    <name type="scientific">Streptomyces lucensis JCM 4490</name>
    <dbReference type="NCBI Taxonomy" id="1306176"/>
    <lineage>
        <taxon>Bacteria</taxon>
        <taxon>Bacillati</taxon>
        <taxon>Actinomycetota</taxon>
        <taxon>Actinomycetes</taxon>
        <taxon>Kitasatosporales</taxon>
        <taxon>Streptomycetaceae</taxon>
        <taxon>Streptomyces</taxon>
    </lineage>
</organism>
<evidence type="ECO:0000256" key="4">
    <source>
        <dbReference type="ARBA" id="ARBA00022729"/>
    </source>
</evidence>
<keyword evidence="3" id="KW-0479">Metal-binding</keyword>
<feature type="active site" evidence="8">
    <location>
        <position position="358"/>
    </location>
</feature>
<comment type="cofactor">
    <cofactor evidence="9">
        <name>Zn(2+)</name>
        <dbReference type="ChEBI" id="CHEBI:29105"/>
    </cofactor>
</comment>
<dbReference type="InterPro" id="IPR001570">
    <property type="entry name" value="Peptidase_M4_C_domain"/>
</dbReference>
<comment type="caution">
    <text evidence="13">The sequence shown here is derived from an EMBL/GenBank/DDBJ whole genome shotgun (WGS) entry which is preliminary data.</text>
</comment>
<protein>
    <recommendedName>
        <fullName evidence="9">Neutral metalloproteinase</fullName>
        <ecNumber evidence="9">3.4.24.-</ecNumber>
    </recommendedName>
</protein>
<keyword evidence="2 9" id="KW-0645">Protease</keyword>
<feature type="domain" description="FTP" evidence="12">
    <location>
        <begin position="72"/>
        <end position="114"/>
    </location>
</feature>
<feature type="signal peptide" evidence="9">
    <location>
        <begin position="1"/>
        <end position="28"/>
    </location>
</feature>
<evidence type="ECO:0000256" key="2">
    <source>
        <dbReference type="ARBA" id="ARBA00022670"/>
    </source>
</evidence>
<keyword evidence="6 9" id="KW-0862">Zinc</keyword>
<dbReference type="PANTHER" id="PTHR33794:SF1">
    <property type="entry name" value="BACILLOLYSIN"/>
    <property type="match status" value="1"/>
</dbReference>
<sequence length="539" mass="56689">MPRPLLALSAMVAAGVVTTGALVMPAHAQTGAAQHATTARDAATARAKAISRAKANVTRHAGAFGFGAGQALKAKDVVIDADGTQHVRFERTYRGLPVVGGDFVVHQKADGSFKGSTRAQAREVAVGSVTPAVGARSTAAGALKRAHGLVRDARSTPELIVWAADGTPRLAWRTTVQGVGDKGQPHGEVYVTDATTGAAIENYDAEREATGTGHSEYTGDVAIDTTQQADGTFALIDPVRGHTTKDAHNLSASSLKSSSGTLFTDADDVWGDGRKFSTDRATAAVDAHANTAKTFDYYRTTFGRNGIKNDGRGATVFVHVGTQWDNAQWSDSCFCMMTGDGDGTTDPEQVDLDTMGHEMTHGVTSATANLRYSGESGGLNEATSDILGTMVEWYAANPVDTPDYLFSDQSTPPWLRRFDKPSLDGRSADCWSKSVGRLDVHYSSGVGNHWFYLASEGSGAKTVNGVSYNSPTCNGSTVTGIGNRKASAVWYRALTVYMTSTTDYKGARTATLNAAKDLYGAGSPEYATVAAAWSAVNVS</sequence>
<dbReference type="Pfam" id="PF02868">
    <property type="entry name" value="Peptidase_M4_C"/>
    <property type="match status" value="1"/>
</dbReference>
<dbReference type="AlphaFoldDB" id="A0A918MNT1"/>